<dbReference type="AlphaFoldDB" id="A0A9D4YMX0"/>
<protein>
    <submittedName>
        <fullName evidence="1">Uncharacterized protein</fullName>
    </submittedName>
</protein>
<dbReference type="PANTHER" id="PTHR31317">
    <property type="entry name" value="OS08G0163500 PROTEIN"/>
    <property type="match status" value="1"/>
</dbReference>
<reference evidence="1 2" key="1">
    <citation type="journal article" date="2022" name="Nat. Genet.">
        <title>Improved pea reference genome and pan-genome highlight genomic features and evolutionary characteristics.</title>
        <authorList>
            <person name="Yang T."/>
            <person name="Liu R."/>
            <person name="Luo Y."/>
            <person name="Hu S."/>
            <person name="Wang D."/>
            <person name="Wang C."/>
            <person name="Pandey M.K."/>
            <person name="Ge S."/>
            <person name="Xu Q."/>
            <person name="Li N."/>
            <person name="Li G."/>
            <person name="Huang Y."/>
            <person name="Saxena R.K."/>
            <person name="Ji Y."/>
            <person name="Li M."/>
            <person name="Yan X."/>
            <person name="He Y."/>
            <person name="Liu Y."/>
            <person name="Wang X."/>
            <person name="Xiang C."/>
            <person name="Varshney R.K."/>
            <person name="Ding H."/>
            <person name="Gao S."/>
            <person name="Zong X."/>
        </authorList>
    </citation>
    <scope>NUCLEOTIDE SEQUENCE [LARGE SCALE GENOMIC DNA]</scope>
    <source>
        <strain evidence="1 2">cv. Zhongwan 6</strain>
    </source>
</reference>
<name>A0A9D4YMX0_PEA</name>
<gene>
    <name evidence="1" type="ORF">KIW84_011228</name>
</gene>
<evidence type="ECO:0000313" key="1">
    <source>
        <dbReference type="EMBL" id="KAI5442079.1"/>
    </source>
</evidence>
<dbReference type="Pfam" id="PF06219">
    <property type="entry name" value="DUF1005"/>
    <property type="match status" value="1"/>
</dbReference>
<dbReference type="Gramene" id="Psat1g048600.1">
    <property type="protein sequence ID" value="Psat1g048600.1.cds"/>
    <property type="gene ID" value="Psat1g048600"/>
</dbReference>
<accession>A0A9D4YMX0</accession>
<keyword evidence="2" id="KW-1185">Reference proteome</keyword>
<sequence length="423" mass="46144">MDPCPFVRLTIDSLALNLPSPTNSSTLSRIHPSTTPCFCNISIPNFPSQTALIHLSSSSSSSSSSSPDTTTSAAGFHLDSAALRRLTGKPIPLRFSVYAGSNGTTCGIKSSKLLGRAVVNMDVKNSLSRSVMFHSGWLELGKKKKKKGVEPELKDSARLHLVVRSEPDPRFVFQFGGEPECSPVVFQIQENIRQPVFSCKFSADRNSRSRCSSLSDMATTPSRWRMSLKSVRERHGRERKGWMIIVHDLSGSPVAAASMVTPFVPSPGSDRVSRSNPGAWLILRPNGASVSSWKPWGRLEAWRERGPIDGLGYKFELVSGDNGIPIAESTMNVKKGGQFCIDYKVMKECYGLCSRFIGKGFVMSSSVEGEGKMSKPFVQVGAQHVTCMADAALFVALSAAVDLSMDACQLFSHKLRKELCHDE</sequence>
<proteinExistence type="predicted"/>
<dbReference type="PANTHER" id="PTHR31317:SF14">
    <property type="entry name" value="DUF1005 FAMILY PROTEIN (DUF1005)"/>
    <property type="match status" value="1"/>
</dbReference>
<dbReference type="Proteomes" id="UP001058974">
    <property type="component" value="Chromosome 1"/>
</dbReference>
<dbReference type="OrthoDB" id="748166at2759"/>
<dbReference type="Gramene" id="PSAT_LOCUS6728_t1">
    <property type="protein sequence ID" value="CAL5186390.1"/>
    <property type="gene ID" value="PSAT_LOCUS6728"/>
</dbReference>
<dbReference type="InterPro" id="IPR010410">
    <property type="entry name" value="DUF1005"/>
</dbReference>
<dbReference type="EMBL" id="JAMSHJ010000001">
    <property type="protein sequence ID" value="KAI5442079.1"/>
    <property type="molecule type" value="Genomic_DNA"/>
</dbReference>
<evidence type="ECO:0000313" key="2">
    <source>
        <dbReference type="Proteomes" id="UP001058974"/>
    </source>
</evidence>
<organism evidence="1 2">
    <name type="scientific">Pisum sativum</name>
    <name type="common">Garden pea</name>
    <name type="synonym">Lathyrus oleraceus</name>
    <dbReference type="NCBI Taxonomy" id="3888"/>
    <lineage>
        <taxon>Eukaryota</taxon>
        <taxon>Viridiplantae</taxon>
        <taxon>Streptophyta</taxon>
        <taxon>Embryophyta</taxon>
        <taxon>Tracheophyta</taxon>
        <taxon>Spermatophyta</taxon>
        <taxon>Magnoliopsida</taxon>
        <taxon>eudicotyledons</taxon>
        <taxon>Gunneridae</taxon>
        <taxon>Pentapetalae</taxon>
        <taxon>rosids</taxon>
        <taxon>fabids</taxon>
        <taxon>Fabales</taxon>
        <taxon>Fabaceae</taxon>
        <taxon>Papilionoideae</taxon>
        <taxon>50 kb inversion clade</taxon>
        <taxon>NPAAA clade</taxon>
        <taxon>Hologalegina</taxon>
        <taxon>IRL clade</taxon>
        <taxon>Fabeae</taxon>
        <taxon>Lathyrus</taxon>
    </lineage>
</organism>
<dbReference type="Gramene" id="Psat01G0122800-T1">
    <property type="protein sequence ID" value="KAI5442079.1"/>
    <property type="gene ID" value="KIW84_011228"/>
</dbReference>
<comment type="caution">
    <text evidence="1">The sequence shown here is derived from an EMBL/GenBank/DDBJ whole genome shotgun (WGS) entry which is preliminary data.</text>
</comment>